<organism evidence="2 3">
    <name type="scientific">Papio anubis</name>
    <name type="common">Olive baboon</name>
    <dbReference type="NCBI Taxonomy" id="9555"/>
    <lineage>
        <taxon>Eukaryota</taxon>
        <taxon>Metazoa</taxon>
        <taxon>Chordata</taxon>
        <taxon>Craniata</taxon>
        <taxon>Vertebrata</taxon>
        <taxon>Euteleostomi</taxon>
        <taxon>Mammalia</taxon>
        <taxon>Eutheria</taxon>
        <taxon>Euarchontoglires</taxon>
        <taxon>Primates</taxon>
        <taxon>Haplorrhini</taxon>
        <taxon>Catarrhini</taxon>
        <taxon>Cercopithecidae</taxon>
        <taxon>Cercopithecinae</taxon>
        <taxon>Papio</taxon>
    </lineage>
</organism>
<accession>A0A8I5MYI4</accession>
<dbReference type="GeneTree" id="ENSGT00940000160143"/>
<dbReference type="SUPFAM" id="SSF50729">
    <property type="entry name" value="PH domain-like"/>
    <property type="match status" value="1"/>
</dbReference>
<evidence type="ECO:0000259" key="1">
    <source>
        <dbReference type="PROSITE" id="PS51064"/>
    </source>
</evidence>
<feature type="domain" description="IRS-type PTB" evidence="1">
    <location>
        <begin position="203"/>
        <end position="308"/>
    </location>
</feature>
<dbReference type="GO" id="GO:0007169">
    <property type="term" value="P:cell surface receptor protein tyrosine kinase signaling pathway"/>
    <property type="evidence" value="ECO:0007669"/>
    <property type="project" value="Ensembl"/>
</dbReference>
<protein>
    <submittedName>
        <fullName evidence="2">Docking protein 4</fullName>
    </submittedName>
</protein>
<dbReference type="GO" id="GO:0005737">
    <property type="term" value="C:cytoplasm"/>
    <property type="evidence" value="ECO:0007669"/>
    <property type="project" value="TreeGrafter"/>
</dbReference>
<dbReference type="CDD" id="cd13164">
    <property type="entry name" value="PTB_DOK4_DOK5_DOK6"/>
    <property type="match status" value="1"/>
</dbReference>
<dbReference type="GO" id="GO:0043410">
    <property type="term" value="P:positive regulation of MAPK cascade"/>
    <property type="evidence" value="ECO:0007669"/>
    <property type="project" value="Ensembl"/>
</dbReference>
<sequence length="436" mass="48218">MQRERERERQRERERERERDALAWLSPSWMLSQVTEISNVKCVTRLPKETKRQAVAIIFTDDSARTFTCDSGEALSVDLHLPPLGWSWSEVQLGAGRAGLTLGGDGGGVCVGLGVPSGSRPSGLRQDRQAEPTVLALPAVHGGISQAGQMGWATGLPEPHDEVAFSSELEAEEWYKTLSVECLGSRLNDISLGEPDLLAPGVQCEQTDRFNVFLLPCPNLDVYGECKLQITHENIYLWDIHNPRVKLVSWPLCSLRRYGRDATRFTFEAGRMCDAGEGLYTFQTQEGEQIYQRVHSATLAIAEQHKRVLLEMEKNVRLLNKGTEHYSYPCTPTTMLPRSAYWHHITGSQNIAEASSYAGESLPCPTPTCQEALWRMRPIGQGSFDLALSSEPASVPTGEGYGAAQASSETDLLNRFILLKPKPSQGDSSEAKTPSQ</sequence>
<dbReference type="PANTHER" id="PTHR21258">
    <property type="entry name" value="DOCKING PROTEIN RELATED"/>
    <property type="match status" value="1"/>
</dbReference>
<dbReference type="FunFam" id="2.30.29.30:FF:000082">
    <property type="entry name" value="Docking protein 5"/>
    <property type="match status" value="1"/>
</dbReference>
<dbReference type="InterPro" id="IPR050996">
    <property type="entry name" value="Docking_Protein_DOK"/>
</dbReference>
<proteinExistence type="predicted"/>
<evidence type="ECO:0000313" key="2">
    <source>
        <dbReference type="Ensembl" id="ENSPANP00000051161.1"/>
    </source>
</evidence>
<dbReference type="Ensembl" id="ENSPANT00000074224.1">
    <property type="protein sequence ID" value="ENSPANP00000051161.1"/>
    <property type="gene ID" value="ENSPANG00000011496.3"/>
</dbReference>
<reference evidence="2" key="2">
    <citation type="submission" date="2025-08" db="UniProtKB">
        <authorList>
            <consortium name="Ensembl"/>
        </authorList>
    </citation>
    <scope>IDENTIFICATION</scope>
</reference>
<dbReference type="Pfam" id="PF02174">
    <property type="entry name" value="IRS"/>
    <property type="match status" value="1"/>
</dbReference>
<reference evidence="2" key="3">
    <citation type="submission" date="2025-09" db="UniProtKB">
        <authorList>
            <consortium name="Ensembl"/>
        </authorList>
    </citation>
    <scope>IDENTIFICATION</scope>
</reference>
<dbReference type="SMART" id="SM01244">
    <property type="entry name" value="IRS"/>
    <property type="match status" value="1"/>
</dbReference>
<dbReference type="AlphaFoldDB" id="A0A8I5MYI4"/>
<evidence type="ECO:0000313" key="3">
    <source>
        <dbReference type="Proteomes" id="UP000028761"/>
    </source>
</evidence>
<name>A0A8I5MYI4_PAPAN</name>
<dbReference type="PANTHER" id="PTHR21258:SF44">
    <property type="entry name" value="DOCKING PROTEIN 4"/>
    <property type="match status" value="1"/>
</dbReference>
<dbReference type="InterPro" id="IPR002404">
    <property type="entry name" value="IRS_PTB"/>
</dbReference>
<gene>
    <name evidence="2" type="primary">DOK4</name>
</gene>
<dbReference type="Proteomes" id="UP000028761">
    <property type="component" value="Chromosome 18"/>
</dbReference>
<dbReference type="Gene3D" id="2.30.29.30">
    <property type="entry name" value="Pleckstrin-homology domain (PH domain)/Phosphotyrosine-binding domain (PTB)"/>
    <property type="match status" value="1"/>
</dbReference>
<reference evidence="2 3" key="1">
    <citation type="submission" date="2012-03" db="EMBL/GenBank/DDBJ databases">
        <title>Whole Genome Assembly of Papio anubis.</title>
        <authorList>
            <person name="Liu Y.L."/>
            <person name="Abraham K.A."/>
            <person name="Akbar H.A."/>
            <person name="Ali S.A."/>
            <person name="Anosike U.A."/>
            <person name="Aqrawi P.A."/>
            <person name="Arias F.A."/>
            <person name="Attaway T.A."/>
            <person name="Awwad R.A."/>
            <person name="Babu C.B."/>
            <person name="Bandaranaike D.B."/>
            <person name="Battles P.B."/>
            <person name="Bell A.B."/>
            <person name="Beltran B.B."/>
            <person name="Berhane-Mersha D.B."/>
            <person name="Bess C.B."/>
            <person name="Bickham C.B."/>
            <person name="Bolden T.B."/>
            <person name="Carter K.C."/>
            <person name="Chau D.C."/>
            <person name="Chavez A.C."/>
            <person name="Clerc-Blankenburg K.C."/>
            <person name="Coyle M.C."/>
            <person name="Dao M.D."/>
            <person name="Davila M.L.D."/>
            <person name="Davy-Carroll L.D."/>
            <person name="Denson S.D."/>
            <person name="Dinh H.D."/>
            <person name="Fernandez S.F."/>
            <person name="Fernando P.F."/>
            <person name="Forbes L.F."/>
            <person name="Francis C.F."/>
            <person name="Francisco L.F."/>
            <person name="Fu Q.F."/>
            <person name="Garcia-Iii R.G."/>
            <person name="Garrett T.G."/>
            <person name="Gross S.G."/>
            <person name="Gubbala S.G."/>
            <person name="Hirani K.H."/>
            <person name="Hogues M.H."/>
            <person name="Hollins B.H."/>
            <person name="Jackson L.J."/>
            <person name="Javaid M.J."/>
            <person name="Jhangiani S.J."/>
            <person name="Johnson A.J."/>
            <person name="Johnson B.J."/>
            <person name="Jones J.J."/>
            <person name="Joshi V.J."/>
            <person name="Kalu J.K."/>
            <person name="Khan N.K."/>
            <person name="Korchina V.K."/>
            <person name="Kovar C.K."/>
            <person name="Lago L.L."/>
            <person name="Lara F.L."/>
            <person name="Le T.-K.L."/>
            <person name="Lee S.L."/>
            <person name="Legall-Iii F.L."/>
            <person name="Lemon S.L."/>
            <person name="Liu J.L."/>
            <person name="Liu Y.-S.L."/>
            <person name="Liyanage D.L."/>
            <person name="Lopez J.L."/>
            <person name="Lorensuhewa L.L."/>
            <person name="Mata R.M."/>
            <person name="Mathew T.M."/>
            <person name="Mercado C.M."/>
            <person name="Mercado I.M."/>
            <person name="Morales K.M."/>
            <person name="Morgan M.M."/>
            <person name="Munidasa M.M."/>
            <person name="Ngo D.N."/>
            <person name="Nguyen L.N."/>
            <person name="Nguyen T.N."/>
            <person name="Nguyen N.N."/>
            <person name="Obregon M.O."/>
            <person name="Okwuonu G.O."/>
            <person name="Ongeri F.O."/>
            <person name="Onwere C.O."/>
            <person name="Osifeso I.O."/>
            <person name="Parra A.P."/>
            <person name="Patil S.P."/>
            <person name="Perez A.P."/>
            <person name="Perez Y.P."/>
            <person name="Pham C.P."/>
            <person name="Pu L.-L.P."/>
            <person name="Puazo M.P."/>
            <person name="Quiroz J.Q."/>
            <person name="Rouhana J.R."/>
            <person name="Ruiz M.R."/>
            <person name="Ruiz S.-J.R."/>
            <person name="Saada N.S."/>
            <person name="Santibanez J.S."/>
            <person name="Scheel M.S."/>
            <person name="Schneider B.S."/>
            <person name="Simmons D.S."/>
            <person name="Sisson I.S."/>
            <person name="Tang L.-Y.T."/>
            <person name="Thornton R.T."/>
            <person name="Tisius J.T."/>
            <person name="Toledanes G.T."/>
            <person name="Trejos Z.T."/>
            <person name="Usmani K.U."/>
            <person name="Varghese R.V."/>
            <person name="Vattathil S.V."/>
            <person name="Vee V.V."/>
            <person name="Walker D.W."/>
            <person name="Weissenberger G.W."/>
            <person name="White C.W."/>
            <person name="Williams A.W."/>
            <person name="Woodworth J.W."/>
            <person name="Wright R.W."/>
            <person name="Zhu Y.Z."/>
            <person name="Han Y.H."/>
            <person name="Newsham I.N."/>
            <person name="Nazareth L.N."/>
            <person name="Worley K.W."/>
            <person name="Muzny D.M."/>
            <person name="Rogers J.R."/>
            <person name="Gibbs R.G."/>
        </authorList>
    </citation>
    <scope>NUCLEOTIDE SEQUENCE [LARGE SCALE GENOMIC DNA]</scope>
</reference>
<keyword evidence="3" id="KW-1185">Reference proteome</keyword>
<dbReference type="PROSITE" id="PS51064">
    <property type="entry name" value="IRS_PTB"/>
    <property type="match status" value="1"/>
</dbReference>
<dbReference type="GO" id="GO:0007399">
    <property type="term" value="P:nervous system development"/>
    <property type="evidence" value="ECO:0007669"/>
    <property type="project" value="Ensembl"/>
</dbReference>
<dbReference type="InterPro" id="IPR011993">
    <property type="entry name" value="PH-like_dom_sf"/>
</dbReference>
<dbReference type="SMART" id="SM00310">
    <property type="entry name" value="PTBI"/>
    <property type="match status" value="1"/>
</dbReference>